<dbReference type="SUPFAM" id="SSF57850">
    <property type="entry name" value="RING/U-box"/>
    <property type="match status" value="1"/>
</dbReference>
<dbReference type="Gene3D" id="3.30.40.10">
    <property type="entry name" value="Zinc/RING finger domain, C3HC4 (zinc finger)"/>
    <property type="match status" value="1"/>
</dbReference>
<keyword evidence="1" id="KW-0479">Metal-binding</keyword>
<reference evidence="5" key="1">
    <citation type="journal article" date="2020" name="Nature">
        <title>Giant virus diversity and host interactions through global metagenomics.</title>
        <authorList>
            <person name="Schulz F."/>
            <person name="Roux S."/>
            <person name="Paez-Espino D."/>
            <person name="Jungbluth S."/>
            <person name="Walsh D.A."/>
            <person name="Denef V.J."/>
            <person name="McMahon K.D."/>
            <person name="Konstantinidis K.T."/>
            <person name="Eloe-Fadrosh E.A."/>
            <person name="Kyrpides N.C."/>
            <person name="Woyke T."/>
        </authorList>
    </citation>
    <scope>NUCLEOTIDE SEQUENCE</scope>
    <source>
        <strain evidence="5">GVMAG-M-3300027206-1</strain>
    </source>
</reference>
<keyword evidence="2" id="KW-0863">Zinc-finger</keyword>
<dbReference type="GO" id="GO:0008270">
    <property type="term" value="F:zinc ion binding"/>
    <property type="evidence" value="ECO:0007669"/>
    <property type="project" value="UniProtKB-KW"/>
</dbReference>
<keyword evidence="3" id="KW-0862">Zinc</keyword>
<dbReference type="PANTHER" id="PTHR45969:SF69">
    <property type="entry name" value="FINGER DOMAIN PROTEIN, PUTATIVE (AFU_ORTHOLOGUE AFUA_3G12190)-RELATED"/>
    <property type="match status" value="1"/>
</dbReference>
<dbReference type="GO" id="GO:0016567">
    <property type="term" value="P:protein ubiquitination"/>
    <property type="evidence" value="ECO:0007669"/>
    <property type="project" value="TreeGrafter"/>
</dbReference>
<evidence type="ECO:0000256" key="1">
    <source>
        <dbReference type="ARBA" id="ARBA00022723"/>
    </source>
</evidence>
<evidence type="ECO:0000259" key="4">
    <source>
        <dbReference type="PROSITE" id="PS50089"/>
    </source>
</evidence>
<dbReference type="GO" id="GO:0061630">
    <property type="term" value="F:ubiquitin protein ligase activity"/>
    <property type="evidence" value="ECO:0007669"/>
    <property type="project" value="TreeGrafter"/>
</dbReference>
<protein>
    <recommendedName>
        <fullName evidence="4">RING-type domain-containing protein</fullName>
    </recommendedName>
</protein>
<name>A0A6C0JIH0_9ZZZZ</name>
<sequence length="120" mass="13349">MPECAICLGEVRSTRANTPIRCGHIFHSHCIQKWKDEGKNTCPTCRKVFDVSQFKVTLTVQNNYTAESNTVSLESEAIFNIMDIFDMSFDVENTVDLDSLLADLGVSLTDLDALVLDTEG</sequence>
<dbReference type="InterPro" id="IPR013083">
    <property type="entry name" value="Znf_RING/FYVE/PHD"/>
</dbReference>
<dbReference type="PROSITE" id="PS50089">
    <property type="entry name" value="ZF_RING_2"/>
    <property type="match status" value="1"/>
</dbReference>
<feature type="domain" description="RING-type" evidence="4">
    <location>
        <begin position="4"/>
        <end position="46"/>
    </location>
</feature>
<dbReference type="InterPro" id="IPR001841">
    <property type="entry name" value="Znf_RING"/>
</dbReference>
<dbReference type="EMBL" id="MN740383">
    <property type="protein sequence ID" value="QHU03588.1"/>
    <property type="molecule type" value="Genomic_DNA"/>
</dbReference>
<dbReference type="Pfam" id="PF13639">
    <property type="entry name" value="zf-RING_2"/>
    <property type="match status" value="1"/>
</dbReference>
<organism evidence="5">
    <name type="scientific">viral metagenome</name>
    <dbReference type="NCBI Taxonomy" id="1070528"/>
    <lineage>
        <taxon>unclassified sequences</taxon>
        <taxon>metagenomes</taxon>
        <taxon>organismal metagenomes</taxon>
    </lineage>
</organism>
<evidence type="ECO:0000256" key="3">
    <source>
        <dbReference type="ARBA" id="ARBA00022833"/>
    </source>
</evidence>
<evidence type="ECO:0000313" key="5">
    <source>
        <dbReference type="EMBL" id="QHU03588.1"/>
    </source>
</evidence>
<dbReference type="PANTHER" id="PTHR45969">
    <property type="entry name" value="RING ZINC FINGER PROTEIN-RELATED"/>
    <property type="match status" value="1"/>
</dbReference>
<dbReference type="AlphaFoldDB" id="A0A6C0JIH0"/>
<dbReference type="SMART" id="SM00184">
    <property type="entry name" value="RING"/>
    <property type="match status" value="1"/>
</dbReference>
<proteinExistence type="predicted"/>
<accession>A0A6C0JIH0</accession>
<dbReference type="CDD" id="cd16448">
    <property type="entry name" value="RING-H2"/>
    <property type="match status" value="1"/>
</dbReference>
<evidence type="ECO:0000256" key="2">
    <source>
        <dbReference type="ARBA" id="ARBA00022771"/>
    </source>
</evidence>